<dbReference type="AlphaFoldDB" id="A0A2W6NG40"/>
<dbReference type="PANTHER" id="PTHR30185">
    <property type="entry name" value="CRYPTIC BETA-GLUCOSIDE BGL OPERON ANTITERMINATOR"/>
    <property type="match status" value="1"/>
</dbReference>
<dbReference type="InterPro" id="IPR050661">
    <property type="entry name" value="BglG_antiterminators"/>
</dbReference>
<dbReference type="Proteomes" id="UP000249204">
    <property type="component" value="Unassembled WGS sequence"/>
</dbReference>
<evidence type="ECO:0000259" key="2">
    <source>
        <dbReference type="PROSITE" id="PS51372"/>
    </source>
</evidence>
<name>A0A2W6NG40_9BACL</name>
<dbReference type="NCBIfam" id="NF046042">
    <property type="entry name" value="LicT"/>
    <property type="match status" value="1"/>
</dbReference>
<dbReference type="InterPro" id="IPR036634">
    <property type="entry name" value="PRD_sf"/>
</dbReference>
<accession>A0A2W6NG40</accession>
<dbReference type="InterPro" id="IPR036650">
    <property type="entry name" value="CAT_RNA-bd_dom_sf"/>
</dbReference>
<keyword evidence="1" id="KW-0677">Repeat</keyword>
<feature type="domain" description="PRD" evidence="2">
    <location>
        <begin position="217"/>
        <end position="328"/>
    </location>
</feature>
<dbReference type="Gene3D" id="2.30.24.10">
    <property type="entry name" value="CAT RNA-binding domain"/>
    <property type="match status" value="1"/>
</dbReference>
<feature type="domain" description="PRD" evidence="2">
    <location>
        <begin position="111"/>
        <end position="216"/>
    </location>
</feature>
<organism evidence="3 4">
    <name type="scientific">Paenibacillus silvae</name>
    <dbReference type="NCBI Taxonomy" id="1325358"/>
    <lineage>
        <taxon>Bacteria</taxon>
        <taxon>Bacillati</taxon>
        <taxon>Bacillota</taxon>
        <taxon>Bacilli</taxon>
        <taxon>Bacillales</taxon>
        <taxon>Paenibacillaceae</taxon>
        <taxon>Paenibacillus</taxon>
    </lineage>
</organism>
<dbReference type="PANTHER" id="PTHR30185:SF15">
    <property type="entry name" value="CRYPTIC BETA-GLUCOSIDE BGL OPERON ANTITERMINATOR"/>
    <property type="match status" value="1"/>
</dbReference>
<evidence type="ECO:0000313" key="4">
    <source>
        <dbReference type="Proteomes" id="UP000249204"/>
    </source>
</evidence>
<evidence type="ECO:0000313" key="3">
    <source>
        <dbReference type="EMBL" id="PZT54924.1"/>
    </source>
</evidence>
<dbReference type="Gene3D" id="1.10.1790.10">
    <property type="entry name" value="PRD domain"/>
    <property type="match status" value="2"/>
</dbReference>
<dbReference type="Pfam" id="PF00874">
    <property type="entry name" value="PRD"/>
    <property type="match status" value="2"/>
</dbReference>
<dbReference type="SUPFAM" id="SSF63520">
    <property type="entry name" value="PTS-regulatory domain, PRD"/>
    <property type="match status" value="2"/>
</dbReference>
<sequence>MTGIEYSYIRSVTDSIRHHHSLDFTSVLACVLDHGGAFCILGGENIMRFKKSLNNNIALAEDAEGCEVIVIGTGVGFKKVKGQPIEQSQIQKMFRVGSNDKYQRVEQFLSDIPLQVIDITDQIIEEGKEIIGKKLNDSILLTLADHIHFALDRFRKGVDMQNPLHWDIRHLYPAEYRVGELAVRRINDAFLVSLPSGEASSIALHFVNSQFDSGSMNQTIKITQMINDILGIMTAHFGMALNQESADFSRFITHLRYFIVRQMNREVLSFKDQQFLYDVLSERYPVSFQCALKIKEAMEQQRGFVITPDEMVYLMIHIERVTSRTDAG</sequence>
<dbReference type="InterPro" id="IPR004341">
    <property type="entry name" value="CAT_RNA-bd_dom"/>
</dbReference>
<gene>
    <name evidence="3" type="ORF">DN757_14605</name>
</gene>
<dbReference type="GO" id="GO:0006355">
    <property type="term" value="P:regulation of DNA-templated transcription"/>
    <property type="evidence" value="ECO:0007669"/>
    <property type="project" value="InterPro"/>
</dbReference>
<protein>
    <submittedName>
        <fullName evidence="3">Antiterminator Bgl</fullName>
    </submittedName>
</protein>
<dbReference type="EMBL" id="QKWW01000039">
    <property type="protein sequence ID" value="PZT54924.1"/>
    <property type="molecule type" value="Genomic_DNA"/>
</dbReference>
<dbReference type="SMART" id="SM01061">
    <property type="entry name" value="CAT_RBD"/>
    <property type="match status" value="1"/>
</dbReference>
<comment type="caution">
    <text evidence="3">The sequence shown here is derived from an EMBL/GenBank/DDBJ whole genome shotgun (WGS) entry which is preliminary data.</text>
</comment>
<evidence type="ECO:0000256" key="1">
    <source>
        <dbReference type="ARBA" id="ARBA00022737"/>
    </source>
</evidence>
<dbReference type="PROSITE" id="PS51372">
    <property type="entry name" value="PRD_2"/>
    <property type="match status" value="2"/>
</dbReference>
<dbReference type="SUPFAM" id="SSF50151">
    <property type="entry name" value="SacY-like RNA-binding domain"/>
    <property type="match status" value="1"/>
</dbReference>
<dbReference type="Pfam" id="PF03123">
    <property type="entry name" value="CAT_RBD"/>
    <property type="match status" value="1"/>
</dbReference>
<dbReference type="GO" id="GO:0003723">
    <property type="term" value="F:RNA binding"/>
    <property type="evidence" value="ECO:0007669"/>
    <property type="project" value="InterPro"/>
</dbReference>
<reference evidence="3 4" key="1">
    <citation type="submission" date="2018-06" db="EMBL/GenBank/DDBJ databases">
        <title>Isolation of heavy metals resistant Paenibacillus silvae NC2 from Gold-Copper mine in ZiJin, China.</title>
        <authorList>
            <person name="Xu J."/>
            <person name="Mazhar H.S."/>
            <person name="Rensing C."/>
        </authorList>
    </citation>
    <scope>NUCLEOTIDE SEQUENCE [LARGE SCALE GENOMIC DNA]</scope>
    <source>
        <strain evidence="3 4">NC2</strain>
    </source>
</reference>
<proteinExistence type="predicted"/>
<dbReference type="InterPro" id="IPR011608">
    <property type="entry name" value="PRD"/>
</dbReference>